<sequence>MPQHDGCEAIGTVLNGSYKTRWHTKRAGAMWVLGSLTGFSTSMAIGAASVIAAVVALGFGTATVIVYRIERKQRRLRALTWHLSE</sequence>
<dbReference type="EMBL" id="CP001778">
    <property type="protein sequence ID" value="ADD42381.1"/>
    <property type="molecule type" value="Genomic_DNA"/>
</dbReference>
<keyword evidence="3" id="KW-1185">Reference proteome</keyword>
<feature type="transmembrane region" description="Helical" evidence="1">
    <location>
        <begin position="43"/>
        <end position="67"/>
    </location>
</feature>
<accession>D3Q7B0</accession>
<reference evidence="2 3" key="1">
    <citation type="journal article" date="2009" name="Stand. Genomic Sci.">
        <title>Complete genome sequence of Stackebrandtia nassauensis type strain (LLR-40K-21).</title>
        <authorList>
            <person name="Munk C."/>
            <person name="Lapidus A."/>
            <person name="Copeland A."/>
            <person name="Jando M."/>
            <person name="Mayilraj S."/>
            <person name="Glavina Del Rio T."/>
            <person name="Nolan M."/>
            <person name="Chen F."/>
            <person name="Lucas S."/>
            <person name="Tice H."/>
            <person name="Cheng J.F."/>
            <person name="Han C."/>
            <person name="Detter J.C."/>
            <person name="Bruce D."/>
            <person name="Goodwin L."/>
            <person name="Chain P."/>
            <person name="Pitluck S."/>
            <person name="Goker M."/>
            <person name="Ovchinikova G."/>
            <person name="Pati A."/>
            <person name="Ivanova N."/>
            <person name="Mavromatis K."/>
            <person name="Chen A."/>
            <person name="Palaniappan K."/>
            <person name="Land M."/>
            <person name="Hauser L."/>
            <person name="Chang Y.J."/>
            <person name="Jeffries C.D."/>
            <person name="Bristow J."/>
            <person name="Eisen J.A."/>
            <person name="Markowitz V."/>
            <person name="Hugenholtz P."/>
            <person name="Kyrpides N.C."/>
            <person name="Klenk H.P."/>
        </authorList>
    </citation>
    <scope>NUCLEOTIDE SEQUENCE [LARGE SCALE GENOMIC DNA]</scope>
    <source>
        <strain evidence="3">DSM 44728 / CIP 108903 / NRRL B-16338 / NBRC 102104 / LLR-40K-21</strain>
    </source>
</reference>
<evidence type="ECO:0000313" key="2">
    <source>
        <dbReference type="EMBL" id="ADD42381.1"/>
    </source>
</evidence>
<evidence type="ECO:0000256" key="1">
    <source>
        <dbReference type="SAM" id="Phobius"/>
    </source>
</evidence>
<keyword evidence="1" id="KW-1133">Transmembrane helix</keyword>
<name>D3Q7B0_STANL</name>
<dbReference type="HOGENOM" id="CLU_2511084_0_0_11"/>
<proteinExistence type="predicted"/>
<dbReference type="AlphaFoldDB" id="D3Q7B0"/>
<gene>
    <name evidence="2" type="ordered locus">Snas_2705</name>
</gene>
<keyword evidence="1" id="KW-0472">Membrane</keyword>
<dbReference type="KEGG" id="sna:Snas_2705"/>
<protein>
    <submittedName>
        <fullName evidence="2">Uncharacterized protein</fullName>
    </submittedName>
</protein>
<evidence type="ECO:0000313" key="3">
    <source>
        <dbReference type="Proteomes" id="UP000000844"/>
    </source>
</evidence>
<organism evidence="2 3">
    <name type="scientific">Stackebrandtia nassauensis (strain DSM 44728 / CIP 108903 / NRRL B-16338 / NBRC 102104 / LLR-40K-21)</name>
    <dbReference type="NCBI Taxonomy" id="446470"/>
    <lineage>
        <taxon>Bacteria</taxon>
        <taxon>Bacillati</taxon>
        <taxon>Actinomycetota</taxon>
        <taxon>Actinomycetes</taxon>
        <taxon>Glycomycetales</taxon>
        <taxon>Glycomycetaceae</taxon>
        <taxon>Stackebrandtia</taxon>
    </lineage>
</organism>
<dbReference type="Proteomes" id="UP000000844">
    <property type="component" value="Chromosome"/>
</dbReference>
<keyword evidence="1" id="KW-0812">Transmembrane</keyword>